<feature type="compositionally biased region" description="Polar residues" evidence="1">
    <location>
        <begin position="11"/>
        <end position="21"/>
    </location>
</feature>
<keyword evidence="3" id="KW-1185">Reference proteome</keyword>
<evidence type="ECO:0000313" key="3">
    <source>
        <dbReference type="Proteomes" id="UP001433268"/>
    </source>
</evidence>
<protein>
    <submittedName>
        <fullName evidence="2">Uncharacterized protein</fullName>
    </submittedName>
</protein>
<comment type="caution">
    <text evidence="2">The sequence shown here is derived from an EMBL/GenBank/DDBJ whole genome shotgun (WGS) entry which is preliminary data.</text>
</comment>
<sequence>MPYQNHPAYRITSSGVNSQGNHYCHRDYGSSVPNRNNYHYSNRDGGYYYRNPDGSTYYDNGRGRSIYTAPNGRSYVSDDNDRPGTGDQAGLDDSSEYPSASVSRNASPYRRSSPRDDRSDGQVSTPNDSLGLCYDAPGYRGFDNAVDYGCNDVPNDEEGGTAYGHGDGCYDGGYCDDGGYDDDGYYDDGGYDDDYVCDY</sequence>
<organism evidence="2 3">
    <name type="scientific">Apiospora hydei</name>
    <dbReference type="NCBI Taxonomy" id="1337664"/>
    <lineage>
        <taxon>Eukaryota</taxon>
        <taxon>Fungi</taxon>
        <taxon>Dikarya</taxon>
        <taxon>Ascomycota</taxon>
        <taxon>Pezizomycotina</taxon>
        <taxon>Sordariomycetes</taxon>
        <taxon>Xylariomycetidae</taxon>
        <taxon>Amphisphaeriales</taxon>
        <taxon>Apiosporaceae</taxon>
        <taxon>Apiospora</taxon>
    </lineage>
</organism>
<gene>
    <name evidence="2" type="ORF">PG997_012244</name>
</gene>
<feature type="region of interest" description="Disordered" evidence="1">
    <location>
        <begin position="1"/>
        <end position="37"/>
    </location>
</feature>
<dbReference type="EMBL" id="JAQQWN010000009">
    <property type="protein sequence ID" value="KAK8065497.1"/>
    <property type="molecule type" value="Genomic_DNA"/>
</dbReference>
<accession>A0ABR1V3I6</accession>
<dbReference type="Proteomes" id="UP001433268">
    <property type="component" value="Unassembled WGS sequence"/>
</dbReference>
<evidence type="ECO:0000313" key="2">
    <source>
        <dbReference type="EMBL" id="KAK8065497.1"/>
    </source>
</evidence>
<feature type="compositionally biased region" description="Polar residues" evidence="1">
    <location>
        <begin position="96"/>
        <end position="106"/>
    </location>
</feature>
<feature type="region of interest" description="Disordered" evidence="1">
    <location>
        <begin position="60"/>
        <end position="130"/>
    </location>
</feature>
<reference evidence="2 3" key="1">
    <citation type="submission" date="2023-01" db="EMBL/GenBank/DDBJ databases">
        <title>Analysis of 21 Apiospora genomes using comparative genomics revels a genus with tremendous synthesis potential of carbohydrate active enzymes and secondary metabolites.</title>
        <authorList>
            <person name="Sorensen T."/>
        </authorList>
    </citation>
    <scope>NUCLEOTIDE SEQUENCE [LARGE SCALE GENOMIC DNA]</scope>
    <source>
        <strain evidence="2 3">CBS 114990</strain>
    </source>
</reference>
<evidence type="ECO:0000256" key="1">
    <source>
        <dbReference type="SAM" id="MobiDB-lite"/>
    </source>
</evidence>
<proteinExistence type="predicted"/>
<name>A0ABR1V3I6_9PEZI</name>
<dbReference type="RefSeq" id="XP_066662250.1">
    <property type="nucleotide sequence ID" value="XM_066816558.1"/>
</dbReference>
<dbReference type="GeneID" id="92049618"/>